<dbReference type="GO" id="GO:0015141">
    <property type="term" value="F:succinate transmembrane transporter activity"/>
    <property type="evidence" value="ECO:0007669"/>
    <property type="project" value="UniProtKB-ARBA"/>
</dbReference>
<evidence type="ECO:0000256" key="4">
    <source>
        <dbReference type="ARBA" id="ARBA00022989"/>
    </source>
</evidence>
<dbReference type="InterPro" id="IPR001898">
    <property type="entry name" value="SLC13A/DASS"/>
</dbReference>
<evidence type="ECO:0000256" key="1">
    <source>
        <dbReference type="ARBA" id="ARBA00004141"/>
    </source>
</evidence>
<dbReference type="InterPro" id="IPR031312">
    <property type="entry name" value="Na/sul_symport_CS"/>
</dbReference>
<reference evidence="7 8" key="1">
    <citation type="submission" date="2018-07" db="EMBL/GenBank/DDBJ databases">
        <title>Genomic Encyclopedia of Type Strains, Phase IV (KMG-IV): sequencing the most valuable type-strain genomes for metagenomic binning, comparative biology and taxonomic classification.</title>
        <authorList>
            <person name="Goeker M."/>
        </authorList>
    </citation>
    <scope>NUCLEOTIDE SEQUENCE [LARGE SCALE GENOMIC DNA]</scope>
    <source>
        <strain evidence="7 8">DSM 26407</strain>
    </source>
</reference>
<feature type="transmembrane region" description="Helical" evidence="6">
    <location>
        <begin position="428"/>
        <end position="451"/>
    </location>
</feature>
<evidence type="ECO:0000256" key="3">
    <source>
        <dbReference type="ARBA" id="ARBA00022692"/>
    </source>
</evidence>
<sequence length="490" mass="51216">MGMRSFLRAGGVRRIGLLLGPVLGLIAWLWLPVGEAGLTPGGRATAAIAAWMACWWLTQAVPLAVTALLPVVLFPLTGAASLAEATAPYSRSLIFLFLGGFILGLGLQRWGVHRRLALLTLLAAGTGPRRLVAGFMLASAGLSLWISNTATVIMLLPIGTSVLEMLRERDPDAPERLHRRLSAALLLGIAYAASIGGTGTLVGTPPNLVLAAFAREHYGYDTTVLEWLGIGLPLVALFLPLTWLFLTRVAFPLPARPLPGGRELLTRELRDLGPLARGERIVLAVFTLTAAGWILRPQLVALTGLEGLSDPVIAMIGALALFVIPVEPARGVFAMDWTTARQVPWDILILFGGGLSLAAAIGANGVDRFIAQGFVALQDIPLWLFLLALTGTVVLLTEITSNTAVATTLMPILAATALATGLPAGPLLTAATLAASCAFMLPVATPPNAIVFGSGRVTVGQMAGAGIGLNLIATLLVTMLVYLGGHLPLP</sequence>
<feature type="transmembrane region" description="Helical" evidence="6">
    <location>
        <begin position="224"/>
        <end position="246"/>
    </location>
</feature>
<dbReference type="RefSeq" id="WP_211314984.1">
    <property type="nucleotide sequence ID" value="NZ_QPJY01000012.1"/>
</dbReference>
<keyword evidence="5 6" id="KW-0472">Membrane</keyword>
<dbReference type="GO" id="GO:0005886">
    <property type="term" value="C:plasma membrane"/>
    <property type="evidence" value="ECO:0007669"/>
    <property type="project" value="TreeGrafter"/>
</dbReference>
<feature type="transmembrane region" description="Helical" evidence="6">
    <location>
        <begin position="463"/>
        <end position="484"/>
    </location>
</feature>
<gene>
    <name evidence="7" type="ORF">DFQ59_11234</name>
</gene>
<feature type="transmembrane region" description="Helical" evidence="6">
    <location>
        <begin position="281"/>
        <end position="300"/>
    </location>
</feature>
<evidence type="ECO:0000256" key="2">
    <source>
        <dbReference type="ARBA" id="ARBA00022448"/>
    </source>
</evidence>
<keyword evidence="8" id="KW-1185">Reference proteome</keyword>
<dbReference type="PROSITE" id="PS01271">
    <property type="entry name" value="NA_SULFATE"/>
    <property type="match status" value="1"/>
</dbReference>
<name>A0A369BXG3_9GAMM</name>
<evidence type="ECO:0000256" key="6">
    <source>
        <dbReference type="SAM" id="Phobius"/>
    </source>
</evidence>
<dbReference type="Proteomes" id="UP000252707">
    <property type="component" value="Unassembled WGS sequence"/>
</dbReference>
<dbReference type="AlphaFoldDB" id="A0A369BXG3"/>
<comment type="subcellular location">
    <subcellularLocation>
        <location evidence="1">Membrane</location>
        <topology evidence="1">Multi-pass membrane protein</topology>
    </subcellularLocation>
</comment>
<feature type="transmembrane region" description="Helical" evidence="6">
    <location>
        <begin position="12"/>
        <end position="31"/>
    </location>
</feature>
<dbReference type="NCBIfam" id="TIGR00785">
    <property type="entry name" value="dass"/>
    <property type="match status" value="1"/>
</dbReference>
<feature type="transmembrane region" description="Helical" evidence="6">
    <location>
        <begin position="144"/>
        <end position="163"/>
    </location>
</feature>
<dbReference type="EMBL" id="QPJY01000012">
    <property type="protein sequence ID" value="RCX26031.1"/>
    <property type="molecule type" value="Genomic_DNA"/>
</dbReference>
<keyword evidence="2" id="KW-0813">Transport</keyword>
<organism evidence="7 8">
    <name type="scientific">Thioalbus denitrificans</name>
    <dbReference type="NCBI Taxonomy" id="547122"/>
    <lineage>
        <taxon>Bacteria</taxon>
        <taxon>Pseudomonadati</taxon>
        <taxon>Pseudomonadota</taxon>
        <taxon>Gammaproteobacteria</taxon>
        <taxon>Chromatiales</taxon>
        <taxon>Ectothiorhodospiraceae</taxon>
        <taxon>Thioalbus</taxon>
    </lineage>
</organism>
<feature type="transmembrane region" description="Helical" evidence="6">
    <location>
        <begin position="184"/>
        <end position="204"/>
    </location>
</feature>
<accession>A0A369BXG3</accession>
<feature type="transmembrane region" description="Helical" evidence="6">
    <location>
        <begin position="63"/>
        <end position="83"/>
    </location>
</feature>
<proteinExistence type="predicted"/>
<feature type="transmembrane region" description="Helical" evidence="6">
    <location>
        <begin position="312"/>
        <end position="333"/>
    </location>
</feature>
<evidence type="ECO:0000313" key="8">
    <source>
        <dbReference type="Proteomes" id="UP000252707"/>
    </source>
</evidence>
<keyword evidence="3 6" id="KW-0812">Transmembrane</keyword>
<feature type="transmembrane region" description="Helical" evidence="6">
    <location>
        <begin position="369"/>
        <end position="396"/>
    </location>
</feature>
<dbReference type="PANTHER" id="PTHR10283">
    <property type="entry name" value="SOLUTE CARRIER FAMILY 13 MEMBER"/>
    <property type="match status" value="1"/>
</dbReference>
<dbReference type="PANTHER" id="PTHR10283:SF82">
    <property type="entry name" value="SOLUTE CARRIER FAMILY 13 MEMBER 2"/>
    <property type="match status" value="1"/>
</dbReference>
<evidence type="ECO:0000313" key="7">
    <source>
        <dbReference type="EMBL" id="RCX26031.1"/>
    </source>
</evidence>
<feature type="transmembrane region" description="Helical" evidence="6">
    <location>
        <begin position="89"/>
        <end position="107"/>
    </location>
</feature>
<protein>
    <submittedName>
        <fullName evidence="7">Sodium-dependent dicarboxylate transporter 2/3/5</fullName>
    </submittedName>
</protein>
<keyword evidence="4 6" id="KW-1133">Transmembrane helix</keyword>
<dbReference type="Pfam" id="PF00939">
    <property type="entry name" value="Na_sulph_symp"/>
    <property type="match status" value="1"/>
</dbReference>
<feature type="transmembrane region" description="Helical" evidence="6">
    <location>
        <begin position="345"/>
        <end position="363"/>
    </location>
</feature>
<comment type="caution">
    <text evidence="7">The sequence shown here is derived from an EMBL/GenBank/DDBJ whole genome shotgun (WGS) entry which is preliminary data.</text>
</comment>
<feature type="transmembrane region" description="Helical" evidence="6">
    <location>
        <begin position="403"/>
        <end position="422"/>
    </location>
</feature>
<evidence type="ECO:0000256" key="5">
    <source>
        <dbReference type="ARBA" id="ARBA00023136"/>
    </source>
</evidence>